<gene>
    <name evidence="2" type="ORF">TPSB3V08_LOCUS10523</name>
</gene>
<sequence>MYDPQPASRHEPVLFLTSTDPLGATVLGVNETASDDKAPGQKSSAPQGPGKKPSLSLSKMILSLESRTKISATPDTPPEGAVSQASVGAGAVFEEGLEIAQGGGEAPASVAEVVGLSSHSTPESDHSPMAAFPSLSSSVSISSRASKMSASAMSVIAATMTSNAQVVGQPEETFPLQPNLDEFSGLLGQDDARMLVDLLKLAVAGRAVDMAKETIVNVLIGRSQLPQSTLFVFISN</sequence>
<proteinExistence type="predicted"/>
<evidence type="ECO:0000313" key="2">
    <source>
        <dbReference type="EMBL" id="CAD7415714.1"/>
    </source>
</evidence>
<name>A0A7R9DJ73_TIMPO</name>
<reference evidence="2" key="1">
    <citation type="submission" date="2020-11" db="EMBL/GenBank/DDBJ databases">
        <authorList>
            <person name="Tran Van P."/>
        </authorList>
    </citation>
    <scope>NUCLEOTIDE SEQUENCE</scope>
</reference>
<feature type="region of interest" description="Disordered" evidence="1">
    <location>
        <begin position="30"/>
        <end position="55"/>
    </location>
</feature>
<organism evidence="2">
    <name type="scientific">Timema poppense</name>
    <name type="common">Walking stick</name>
    <dbReference type="NCBI Taxonomy" id="170557"/>
    <lineage>
        <taxon>Eukaryota</taxon>
        <taxon>Metazoa</taxon>
        <taxon>Ecdysozoa</taxon>
        <taxon>Arthropoda</taxon>
        <taxon>Hexapoda</taxon>
        <taxon>Insecta</taxon>
        <taxon>Pterygota</taxon>
        <taxon>Neoptera</taxon>
        <taxon>Polyneoptera</taxon>
        <taxon>Phasmatodea</taxon>
        <taxon>Timematodea</taxon>
        <taxon>Timematoidea</taxon>
        <taxon>Timematidae</taxon>
        <taxon>Timema</taxon>
    </lineage>
</organism>
<dbReference type="EMBL" id="OD009712">
    <property type="protein sequence ID" value="CAD7415714.1"/>
    <property type="molecule type" value="Genomic_DNA"/>
</dbReference>
<evidence type="ECO:0000256" key="1">
    <source>
        <dbReference type="SAM" id="MobiDB-lite"/>
    </source>
</evidence>
<dbReference type="AlphaFoldDB" id="A0A7R9DJ73"/>
<feature type="region of interest" description="Disordered" evidence="1">
    <location>
        <begin position="114"/>
        <end position="133"/>
    </location>
</feature>
<protein>
    <submittedName>
        <fullName evidence="2">Uncharacterized protein</fullName>
    </submittedName>
</protein>
<accession>A0A7R9DJ73</accession>